<comment type="similarity">
    <text evidence="2">Belongs to the glycosyl hydrolase 85 family.</text>
</comment>
<dbReference type="PANTHER" id="PTHR13246:SF1">
    <property type="entry name" value="CYTOSOLIC ENDO-BETA-N-ACETYLGLUCOSAMINIDASE"/>
    <property type="match status" value="1"/>
</dbReference>
<evidence type="ECO:0000256" key="4">
    <source>
        <dbReference type="ARBA" id="ARBA00022490"/>
    </source>
</evidence>
<sequence length="624" mass="71528">MDEESNVPVTKPISEYEDIFAWEGGNDPLSISKFPIASIADKRGLPKTLVCHDMKGGYLDDRFVQGSDNSDAYRFYHWEYLDIFVYFSHHLVTIPPPCWTNAGHRHGVKVLGTFITEWKYGFECCNVFLETVELYERFATKLVNIAEYYRFDGWLVNVENVIEPSKVIDLKGFLTCLTRKMHEAIPSSLVIWYDSVVDTGHLDWQNELNEKNSLFFDACDGIYLNYNWTENKLSKSKERSVAADRPFDVYAGIDVFGRGTPGDGGFNTREALDMVRQHELSTAIFAQGWVYETHGKENFTINENRFWGDLYDLCPYNKRTTLPLVTSFCQGYGQKYYLQGLVKDENPWSNLHMQQIQPHYPFIIPSSDNNIGVYIDMDTVYQGGTSLRVEGDPSLTFRPFTFSLFYTEIPLTSGIKVVLVTKEMEDQDGGIHLLLDLKQTRTRKQIVLTPQIHHNSPTSEDNNILKQPDLISEQNGWKSRIYIVPHSVIEDWTLIGISIRCLSPTPESTINRFYIGQLKILPSDHIVPNVELTDLRVTRVDTSEESETLVYNIEWSCSQYNLVDYYNIYSSSETDNYQLCGHASTEIYVLVVKGLHENTQTLTIQPVMLTGEVMALQSCSTCTM</sequence>
<dbReference type="CDD" id="cd06547">
    <property type="entry name" value="GH85_ENGase"/>
    <property type="match status" value="1"/>
</dbReference>
<gene>
    <name evidence="11" type="ORF">SNE40_018711</name>
</gene>
<keyword evidence="12" id="KW-1185">Reference proteome</keyword>
<evidence type="ECO:0000256" key="2">
    <source>
        <dbReference type="ARBA" id="ARBA00007849"/>
    </source>
</evidence>
<dbReference type="GO" id="GO:0005829">
    <property type="term" value="C:cytosol"/>
    <property type="evidence" value="ECO:0007669"/>
    <property type="project" value="UniProtKB-SubCell"/>
</dbReference>
<comment type="catalytic activity">
    <reaction evidence="7">
        <text>an N(4)-(oligosaccharide-(1-&gt;3)-[oligosaccharide-(1-&gt;6)]-beta-D-Man-(1-&gt;4)-beta-D-GlcNAc-(1-&gt;4)-alpha-D-GlcNAc)-L-asparaginyl-[protein] + H2O = an oligosaccharide-(1-&gt;3)-[oligosaccharide-(1-&gt;6)]-beta-D-Man-(1-&gt;4)-D-GlcNAc + N(4)-(N-acetyl-beta-D-glucosaminyl)-L-asparaginyl-[protein]</text>
        <dbReference type="Rhea" id="RHEA:73067"/>
        <dbReference type="Rhea" id="RHEA-COMP:12603"/>
        <dbReference type="Rhea" id="RHEA-COMP:18176"/>
        <dbReference type="ChEBI" id="CHEBI:15377"/>
        <dbReference type="ChEBI" id="CHEBI:132248"/>
        <dbReference type="ChEBI" id="CHEBI:192714"/>
        <dbReference type="ChEBI" id="CHEBI:192715"/>
        <dbReference type="EC" id="3.2.1.96"/>
    </reaction>
</comment>
<evidence type="ECO:0000256" key="1">
    <source>
        <dbReference type="ARBA" id="ARBA00004514"/>
    </source>
</evidence>
<evidence type="ECO:0000256" key="9">
    <source>
        <dbReference type="ARBA" id="ARBA00072457"/>
    </source>
</evidence>
<protein>
    <recommendedName>
        <fullName evidence="9">Cytosolic endo-beta-N-acetylglucosaminidase</fullName>
        <ecNumber evidence="3">3.2.1.96</ecNumber>
    </recommendedName>
</protein>
<keyword evidence="5" id="KW-0378">Hydrolase</keyword>
<evidence type="ECO:0000313" key="11">
    <source>
        <dbReference type="EMBL" id="KAK6170288.1"/>
    </source>
</evidence>
<evidence type="ECO:0000259" key="10">
    <source>
        <dbReference type="Pfam" id="PF03644"/>
    </source>
</evidence>
<organism evidence="11 12">
    <name type="scientific">Patella caerulea</name>
    <name type="common">Rayed Mediterranean limpet</name>
    <dbReference type="NCBI Taxonomy" id="87958"/>
    <lineage>
        <taxon>Eukaryota</taxon>
        <taxon>Metazoa</taxon>
        <taxon>Spiralia</taxon>
        <taxon>Lophotrochozoa</taxon>
        <taxon>Mollusca</taxon>
        <taxon>Gastropoda</taxon>
        <taxon>Patellogastropoda</taxon>
        <taxon>Patelloidea</taxon>
        <taxon>Patellidae</taxon>
        <taxon>Patella</taxon>
    </lineage>
</organism>
<comment type="subcellular location">
    <subcellularLocation>
        <location evidence="1">Cytoplasm</location>
        <location evidence="1">Cytosol</location>
    </subcellularLocation>
</comment>
<name>A0AAN8J796_PATCE</name>
<dbReference type="Gene3D" id="2.60.120.260">
    <property type="entry name" value="Galactose-binding domain-like"/>
    <property type="match status" value="1"/>
</dbReference>
<keyword evidence="4" id="KW-0963">Cytoplasm</keyword>
<dbReference type="Gene3D" id="3.20.20.80">
    <property type="entry name" value="Glycosidases"/>
    <property type="match status" value="1"/>
</dbReference>
<comment type="function">
    <text evidence="8">Endoglycosidase that releases N-glycans from glycoproteins by cleaving the beta-1,4-glycosidic bond in the N,N'-diacetylchitobiose core. Involved in the processing of free oligosaccharides in the cytosol.</text>
</comment>
<dbReference type="InterPro" id="IPR005201">
    <property type="entry name" value="TIM_ENGase"/>
</dbReference>
<dbReference type="InterPro" id="IPR032979">
    <property type="entry name" value="ENGase"/>
</dbReference>
<dbReference type="Pfam" id="PF03644">
    <property type="entry name" value="Glyco_hydro_85"/>
    <property type="match status" value="1"/>
</dbReference>
<dbReference type="EMBL" id="JAZGQO010000014">
    <property type="protein sequence ID" value="KAK6170288.1"/>
    <property type="molecule type" value="Genomic_DNA"/>
</dbReference>
<evidence type="ECO:0000256" key="8">
    <source>
        <dbReference type="ARBA" id="ARBA00054935"/>
    </source>
</evidence>
<reference evidence="11 12" key="1">
    <citation type="submission" date="2024-01" db="EMBL/GenBank/DDBJ databases">
        <title>The genome of the rayed Mediterranean limpet Patella caerulea (Linnaeus, 1758).</title>
        <authorList>
            <person name="Anh-Thu Weber A."/>
            <person name="Halstead-Nussloch G."/>
        </authorList>
    </citation>
    <scope>NUCLEOTIDE SEQUENCE [LARGE SCALE GENOMIC DNA]</scope>
    <source>
        <strain evidence="11">AATW-2023a</strain>
        <tissue evidence="11">Whole specimen</tissue>
    </source>
</reference>
<proteinExistence type="inferred from homology"/>
<dbReference type="Proteomes" id="UP001347796">
    <property type="component" value="Unassembled WGS sequence"/>
</dbReference>
<accession>A0AAN8J796</accession>
<evidence type="ECO:0000256" key="7">
    <source>
        <dbReference type="ARBA" id="ARBA00034414"/>
    </source>
</evidence>
<dbReference type="FunFam" id="3.20.20.80:FF:000043">
    <property type="entry name" value="cytosolic endo-beta-N-acetylglucosaminidase"/>
    <property type="match status" value="1"/>
</dbReference>
<dbReference type="EC" id="3.2.1.96" evidence="3"/>
<evidence type="ECO:0000256" key="6">
    <source>
        <dbReference type="ARBA" id="ARBA00023295"/>
    </source>
</evidence>
<comment type="caution">
    <text evidence="11">The sequence shown here is derived from an EMBL/GenBank/DDBJ whole genome shotgun (WGS) entry which is preliminary data.</text>
</comment>
<evidence type="ECO:0000256" key="5">
    <source>
        <dbReference type="ARBA" id="ARBA00022801"/>
    </source>
</evidence>
<dbReference type="PANTHER" id="PTHR13246">
    <property type="entry name" value="ENDO BETA N-ACETYLGLUCOSAMINIDASE"/>
    <property type="match status" value="1"/>
</dbReference>
<evidence type="ECO:0000313" key="12">
    <source>
        <dbReference type="Proteomes" id="UP001347796"/>
    </source>
</evidence>
<feature type="domain" description="Cytosolic endo-beta-N-acetylglucosaminidase TIM barrel" evidence="10">
    <location>
        <begin position="58"/>
        <end position="336"/>
    </location>
</feature>
<dbReference type="GO" id="GO:0033925">
    <property type="term" value="F:mannosyl-glycoprotein endo-beta-N-acetylglucosaminidase activity"/>
    <property type="evidence" value="ECO:0007669"/>
    <property type="project" value="UniProtKB-EC"/>
</dbReference>
<dbReference type="AlphaFoldDB" id="A0AAN8J796"/>
<keyword evidence="6" id="KW-0326">Glycosidase</keyword>
<evidence type="ECO:0000256" key="3">
    <source>
        <dbReference type="ARBA" id="ARBA00012566"/>
    </source>
</evidence>